<dbReference type="EMBL" id="BJUY01000003">
    <property type="protein sequence ID" value="GEK90773.1"/>
    <property type="molecule type" value="Genomic_DNA"/>
</dbReference>
<gene>
    <name evidence="2" type="ORF">AKA01nite_03950</name>
</gene>
<organism evidence="2 3">
    <name type="scientific">Alkalibacterium kapii</name>
    <dbReference type="NCBI Taxonomy" id="426704"/>
    <lineage>
        <taxon>Bacteria</taxon>
        <taxon>Bacillati</taxon>
        <taxon>Bacillota</taxon>
        <taxon>Bacilli</taxon>
        <taxon>Lactobacillales</taxon>
        <taxon>Carnobacteriaceae</taxon>
        <taxon>Alkalibacterium</taxon>
    </lineage>
</organism>
<dbReference type="RefSeq" id="WP_146923267.1">
    <property type="nucleotide sequence ID" value="NZ_BJUY01000003.1"/>
</dbReference>
<keyword evidence="1" id="KW-0472">Membrane</keyword>
<keyword evidence="1" id="KW-0812">Transmembrane</keyword>
<evidence type="ECO:0000313" key="2">
    <source>
        <dbReference type="EMBL" id="GEK90773.1"/>
    </source>
</evidence>
<comment type="caution">
    <text evidence="2">The sequence shown here is derived from an EMBL/GenBank/DDBJ whole genome shotgun (WGS) entry which is preliminary data.</text>
</comment>
<sequence length="102" mass="11658">MRNKLEFSVLAFIVGCFYFFLAFVLLHGYWLGDPFGSGASILVIVYLSSCLWAFSYLSKNLDKVTESVSKKPFGHTLYKGLSVILYFTAPLLLIWLMFIGRR</sequence>
<evidence type="ECO:0000256" key="1">
    <source>
        <dbReference type="SAM" id="Phobius"/>
    </source>
</evidence>
<reference evidence="2 3" key="1">
    <citation type="submission" date="2019-07" db="EMBL/GenBank/DDBJ databases">
        <title>Whole genome shotgun sequence of Alkalibacterium kapii NBRC 103247.</title>
        <authorList>
            <person name="Hosoyama A."/>
            <person name="Uohara A."/>
            <person name="Ohji S."/>
            <person name="Ichikawa N."/>
        </authorList>
    </citation>
    <scope>NUCLEOTIDE SEQUENCE [LARGE SCALE GENOMIC DNA]</scope>
    <source>
        <strain evidence="2 3">NBRC 103247</strain>
    </source>
</reference>
<accession>A0A511ATW6</accession>
<feature type="transmembrane region" description="Helical" evidence="1">
    <location>
        <begin position="35"/>
        <end position="57"/>
    </location>
</feature>
<keyword evidence="3" id="KW-1185">Reference proteome</keyword>
<feature type="transmembrane region" description="Helical" evidence="1">
    <location>
        <begin position="7"/>
        <end position="29"/>
    </location>
</feature>
<dbReference type="AlphaFoldDB" id="A0A511ATW6"/>
<feature type="transmembrane region" description="Helical" evidence="1">
    <location>
        <begin position="77"/>
        <end position="99"/>
    </location>
</feature>
<keyword evidence="1" id="KW-1133">Transmembrane helix</keyword>
<name>A0A511ATW6_9LACT</name>
<proteinExistence type="predicted"/>
<protein>
    <submittedName>
        <fullName evidence="2">Uncharacterized protein</fullName>
    </submittedName>
</protein>
<evidence type="ECO:0000313" key="3">
    <source>
        <dbReference type="Proteomes" id="UP000321662"/>
    </source>
</evidence>
<dbReference type="Proteomes" id="UP000321662">
    <property type="component" value="Unassembled WGS sequence"/>
</dbReference>